<evidence type="ECO:0000313" key="10">
    <source>
        <dbReference type="Proteomes" id="UP001488838"/>
    </source>
</evidence>
<keyword evidence="7" id="KW-0206">Cytoskeleton</keyword>
<dbReference type="GO" id="GO:0007288">
    <property type="term" value="P:sperm axoneme assembly"/>
    <property type="evidence" value="ECO:0007669"/>
    <property type="project" value="TreeGrafter"/>
</dbReference>
<gene>
    <name evidence="9" type="ORF">U0070_001838</name>
</gene>
<dbReference type="Proteomes" id="UP001488838">
    <property type="component" value="Unassembled WGS sequence"/>
</dbReference>
<evidence type="ECO:0000256" key="8">
    <source>
        <dbReference type="ARBA" id="ARBA00023273"/>
    </source>
</evidence>
<dbReference type="GO" id="GO:0005930">
    <property type="term" value="C:axoneme"/>
    <property type="evidence" value="ECO:0007669"/>
    <property type="project" value="TreeGrafter"/>
</dbReference>
<sequence length="121" mass="13615">MAQGREREDVPTHFANASLSVRWVQGFPSQNVHFINDNTICYPSGNYVIFINLETKKKTVLQCINGIVGVVATNVPGEVVAFSDRRLKPVIYIYSFPALSRKNKLKGIWETLPATPSHPWN</sequence>
<name>A0AAW0GYN5_MYOGA</name>
<proteinExistence type="predicted"/>
<evidence type="ECO:0000256" key="1">
    <source>
        <dbReference type="ARBA" id="ARBA00004138"/>
    </source>
</evidence>
<accession>A0AAW0GYN5</accession>
<dbReference type="AlphaFoldDB" id="A0AAW0GYN5"/>
<evidence type="ECO:0000256" key="5">
    <source>
        <dbReference type="ARBA" id="ARBA00022737"/>
    </source>
</evidence>
<evidence type="ECO:0000256" key="4">
    <source>
        <dbReference type="ARBA" id="ARBA00022574"/>
    </source>
</evidence>
<evidence type="ECO:0000256" key="3">
    <source>
        <dbReference type="ARBA" id="ARBA00022490"/>
    </source>
</evidence>
<keyword evidence="3" id="KW-0963">Cytoplasm</keyword>
<comment type="caution">
    <text evidence="9">The sequence shown here is derived from an EMBL/GenBank/DDBJ whole genome shotgun (WGS) entry which is preliminary data.</text>
</comment>
<keyword evidence="4" id="KW-0853">WD repeat</keyword>
<comment type="subcellular location">
    <subcellularLocation>
        <location evidence="1">Cell projection</location>
        <location evidence="1">Cilium</location>
    </subcellularLocation>
    <subcellularLocation>
        <location evidence="2">Cytoplasm</location>
        <location evidence="2">Cytoskeleton</location>
    </subcellularLocation>
</comment>
<dbReference type="PANTHER" id="PTHR14885">
    <property type="entry name" value="CILIA- AND FLAGELLA-ASSOCIATED PROTEIN 43-RELATED"/>
    <property type="match status" value="1"/>
</dbReference>
<organism evidence="9 10">
    <name type="scientific">Myodes glareolus</name>
    <name type="common">Bank vole</name>
    <name type="synonym">Clethrionomys glareolus</name>
    <dbReference type="NCBI Taxonomy" id="447135"/>
    <lineage>
        <taxon>Eukaryota</taxon>
        <taxon>Metazoa</taxon>
        <taxon>Chordata</taxon>
        <taxon>Craniata</taxon>
        <taxon>Vertebrata</taxon>
        <taxon>Euteleostomi</taxon>
        <taxon>Mammalia</taxon>
        <taxon>Eutheria</taxon>
        <taxon>Euarchontoglires</taxon>
        <taxon>Glires</taxon>
        <taxon>Rodentia</taxon>
        <taxon>Myomorpha</taxon>
        <taxon>Muroidea</taxon>
        <taxon>Cricetidae</taxon>
        <taxon>Arvicolinae</taxon>
        <taxon>Myodes</taxon>
    </lineage>
</organism>
<evidence type="ECO:0000256" key="7">
    <source>
        <dbReference type="ARBA" id="ARBA00023212"/>
    </source>
</evidence>
<evidence type="ECO:0000256" key="6">
    <source>
        <dbReference type="ARBA" id="ARBA00023054"/>
    </source>
</evidence>
<keyword evidence="5" id="KW-0677">Repeat</keyword>
<protein>
    <submittedName>
        <fullName evidence="9">Uncharacterized protein</fullName>
    </submittedName>
</protein>
<keyword evidence="10" id="KW-1185">Reference proteome</keyword>
<evidence type="ECO:0000313" key="9">
    <source>
        <dbReference type="EMBL" id="KAK7795682.1"/>
    </source>
</evidence>
<reference evidence="9 10" key="1">
    <citation type="journal article" date="2023" name="bioRxiv">
        <title>Conserved and derived expression patterns and positive selection on dental genes reveal complex evolutionary context of ever-growing rodent molars.</title>
        <authorList>
            <person name="Calamari Z.T."/>
            <person name="Song A."/>
            <person name="Cohen E."/>
            <person name="Akter M."/>
            <person name="Roy R.D."/>
            <person name="Hallikas O."/>
            <person name="Christensen M.M."/>
            <person name="Li P."/>
            <person name="Marangoni P."/>
            <person name="Jernvall J."/>
            <person name="Klein O.D."/>
        </authorList>
    </citation>
    <scope>NUCLEOTIDE SEQUENCE [LARGE SCALE GENOMIC DNA]</scope>
    <source>
        <strain evidence="9">V071</strain>
    </source>
</reference>
<keyword evidence="8" id="KW-0966">Cell projection</keyword>
<keyword evidence="6" id="KW-0175">Coiled coil</keyword>
<evidence type="ECO:0000256" key="2">
    <source>
        <dbReference type="ARBA" id="ARBA00004245"/>
    </source>
</evidence>
<dbReference type="PANTHER" id="PTHR14885:SF1">
    <property type="entry name" value="CILIA- AND FLAGELLA-ASSOCIATED PROTEIN 43"/>
    <property type="match status" value="1"/>
</dbReference>
<dbReference type="EMBL" id="JBBHLL010001909">
    <property type="protein sequence ID" value="KAK7795682.1"/>
    <property type="molecule type" value="Genomic_DNA"/>
</dbReference>